<dbReference type="InterPro" id="IPR036338">
    <property type="entry name" value="Aha1"/>
</dbReference>
<name>A9SH81_PHYPA</name>
<reference evidence="4 6" key="1">
    <citation type="journal article" date="2008" name="Science">
        <title>The Physcomitrella genome reveals evolutionary insights into the conquest of land by plants.</title>
        <authorList>
            <person name="Rensing S."/>
            <person name="Lang D."/>
            <person name="Zimmer A."/>
            <person name="Terry A."/>
            <person name="Salamov A."/>
            <person name="Shapiro H."/>
            <person name="Nishiyama T."/>
            <person name="Perroud P.-F."/>
            <person name="Lindquist E."/>
            <person name="Kamisugi Y."/>
            <person name="Tanahashi T."/>
            <person name="Sakakibara K."/>
            <person name="Fujita T."/>
            <person name="Oishi K."/>
            <person name="Shin-I T."/>
            <person name="Kuroki Y."/>
            <person name="Toyoda A."/>
            <person name="Suzuki Y."/>
            <person name="Hashimoto A."/>
            <person name="Yamaguchi K."/>
            <person name="Sugano A."/>
            <person name="Kohara Y."/>
            <person name="Fujiyama A."/>
            <person name="Anterola A."/>
            <person name="Aoki S."/>
            <person name="Ashton N."/>
            <person name="Barbazuk W.B."/>
            <person name="Barker E."/>
            <person name="Bennetzen J."/>
            <person name="Bezanilla M."/>
            <person name="Blankenship R."/>
            <person name="Cho S.H."/>
            <person name="Dutcher S."/>
            <person name="Estelle M."/>
            <person name="Fawcett J.A."/>
            <person name="Gundlach H."/>
            <person name="Hanada K."/>
            <person name="Heyl A."/>
            <person name="Hicks K.A."/>
            <person name="Hugh J."/>
            <person name="Lohr M."/>
            <person name="Mayer K."/>
            <person name="Melkozernov A."/>
            <person name="Murata T."/>
            <person name="Nelson D."/>
            <person name="Pils B."/>
            <person name="Prigge M."/>
            <person name="Reiss B."/>
            <person name="Renner T."/>
            <person name="Rombauts S."/>
            <person name="Rushton P."/>
            <person name="Sanderfoot A."/>
            <person name="Schween G."/>
            <person name="Shiu S.-H."/>
            <person name="Stueber K."/>
            <person name="Theodoulou F.L."/>
            <person name="Tu H."/>
            <person name="Van de Peer Y."/>
            <person name="Verrier P.J."/>
            <person name="Waters E."/>
            <person name="Wood A."/>
            <person name="Yang L."/>
            <person name="Cove D."/>
            <person name="Cuming A."/>
            <person name="Hasebe M."/>
            <person name="Lucas S."/>
            <person name="Mishler D.B."/>
            <person name="Reski R."/>
            <person name="Grigoriev I."/>
            <person name="Quatrano R.S."/>
            <person name="Boore J.L."/>
        </authorList>
    </citation>
    <scope>NUCLEOTIDE SEQUENCE [LARGE SCALE GENOMIC DNA]</scope>
    <source>
        <strain evidence="5 6">cv. Gransden 2004</strain>
    </source>
</reference>
<dbReference type="OrthoDB" id="567237at2759"/>
<dbReference type="GO" id="GO:0005829">
    <property type="term" value="C:cytosol"/>
    <property type="evidence" value="ECO:0000318"/>
    <property type="project" value="GO_Central"/>
</dbReference>
<dbReference type="OMA" id="HIAMKWR"/>
<feature type="domain" description="Activator of Hsp90 ATPase AHSA1-like N-terminal" evidence="3">
    <location>
        <begin position="29"/>
        <end position="165"/>
    </location>
</feature>
<dbReference type="CDD" id="cd08892">
    <property type="entry name" value="SRPBCC_Aha1"/>
    <property type="match status" value="1"/>
</dbReference>
<comment type="similarity">
    <text evidence="1">Belongs to the AHA1 family.</text>
</comment>
<dbReference type="InterPro" id="IPR013538">
    <property type="entry name" value="ASHA1/2-like_C"/>
</dbReference>
<evidence type="ECO:0000313" key="6">
    <source>
        <dbReference type="Proteomes" id="UP000006727"/>
    </source>
</evidence>
<evidence type="ECO:0000313" key="5">
    <source>
        <dbReference type="EnsemblPlants" id="Pp3c9_15400V3.1"/>
    </source>
</evidence>
<keyword evidence="6" id="KW-1185">Reference proteome</keyword>
<dbReference type="GO" id="GO:0051087">
    <property type="term" value="F:protein-folding chaperone binding"/>
    <property type="evidence" value="ECO:0007669"/>
    <property type="project" value="InterPro"/>
</dbReference>
<dbReference type="SMART" id="SM01000">
    <property type="entry name" value="Aha1_N"/>
    <property type="match status" value="1"/>
</dbReference>
<reference evidence="4 6" key="2">
    <citation type="journal article" date="2018" name="Plant J.">
        <title>The Physcomitrella patens chromosome-scale assembly reveals moss genome structure and evolution.</title>
        <authorList>
            <person name="Lang D."/>
            <person name="Ullrich K.K."/>
            <person name="Murat F."/>
            <person name="Fuchs J."/>
            <person name="Jenkins J."/>
            <person name="Haas F.B."/>
            <person name="Piednoel M."/>
            <person name="Gundlach H."/>
            <person name="Van Bel M."/>
            <person name="Meyberg R."/>
            <person name="Vives C."/>
            <person name="Morata J."/>
            <person name="Symeonidi A."/>
            <person name="Hiss M."/>
            <person name="Muchero W."/>
            <person name="Kamisugi Y."/>
            <person name="Saleh O."/>
            <person name="Blanc G."/>
            <person name="Decker E.L."/>
            <person name="van Gessel N."/>
            <person name="Grimwood J."/>
            <person name="Hayes R.D."/>
            <person name="Graham S.W."/>
            <person name="Gunter L.E."/>
            <person name="McDaniel S.F."/>
            <person name="Hoernstein S.N.W."/>
            <person name="Larsson A."/>
            <person name="Li F.W."/>
            <person name="Perroud P.F."/>
            <person name="Phillips J."/>
            <person name="Ranjan P."/>
            <person name="Rokshar D.S."/>
            <person name="Rothfels C.J."/>
            <person name="Schneider L."/>
            <person name="Shu S."/>
            <person name="Stevenson D.W."/>
            <person name="Thummler F."/>
            <person name="Tillich M."/>
            <person name="Villarreal Aguilar J.C."/>
            <person name="Widiez T."/>
            <person name="Wong G.K."/>
            <person name="Wymore A."/>
            <person name="Zhang Y."/>
            <person name="Zimmer A.D."/>
            <person name="Quatrano R.S."/>
            <person name="Mayer K.F.X."/>
            <person name="Goodstein D."/>
            <person name="Casacuberta J.M."/>
            <person name="Vandepoele K."/>
            <person name="Reski R."/>
            <person name="Cuming A.C."/>
            <person name="Tuskan G.A."/>
            <person name="Maumus F."/>
            <person name="Salse J."/>
            <person name="Schmutz J."/>
            <person name="Rensing S.A."/>
        </authorList>
    </citation>
    <scope>NUCLEOTIDE SEQUENCE [LARGE SCALE GENOMIC DNA]</scope>
    <source>
        <strain evidence="5 6">cv. Gransden 2004</strain>
    </source>
</reference>
<evidence type="ECO:0000259" key="3">
    <source>
        <dbReference type="SMART" id="SM01000"/>
    </source>
</evidence>
<dbReference type="EnsemblPlants" id="Pp3c9_15400V3.3">
    <property type="protein sequence ID" value="Pp3c9_15400V3.3"/>
    <property type="gene ID" value="Pp3c9_15400"/>
</dbReference>
<dbReference type="AlphaFoldDB" id="A9SH81"/>
<dbReference type="InterPro" id="IPR015310">
    <property type="entry name" value="AHSA1-like_N"/>
</dbReference>
<dbReference type="Pfam" id="PF09229">
    <property type="entry name" value="Aha1_N"/>
    <property type="match status" value="1"/>
</dbReference>
<dbReference type="PANTHER" id="PTHR13009">
    <property type="entry name" value="HEAT SHOCK PROTEIN 90 HSP90 CO-CHAPERONE AHA-1"/>
    <property type="match status" value="1"/>
</dbReference>
<dbReference type="Pfam" id="PF08327">
    <property type="entry name" value="AHSA1"/>
    <property type="match status" value="1"/>
</dbReference>
<dbReference type="STRING" id="3218.A9SH81"/>
<organism evidence="4">
    <name type="scientific">Physcomitrium patens</name>
    <name type="common">Spreading-leaved earth moss</name>
    <name type="synonym">Physcomitrella patens</name>
    <dbReference type="NCBI Taxonomy" id="3218"/>
    <lineage>
        <taxon>Eukaryota</taxon>
        <taxon>Viridiplantae</taxon>
        <taxon>Streptophyta</taxon>
        <taxon>Embryophyta</taxon>
        <taxon>Bryophyta</taxon>
        <taxon>Bryophytina</taxon>
        <taxon>Bryopsida</taxon>
        <taxon>Funariidae</taxon>
        <taxon>Funariales</taxon>
        <taxon>Funariaceae</taxon>
        <taxon>Physcomitrium</taxon>
    </lineage>
</organism>
<evidence type="ECO:0000313" key="4">
    <source>
        <dbReference type="EMBL" id="PNR48273.1"/>
    </source>
</evidence>
<evidence type="ECO:0000256" key="2">
    <source>
        <dbReference type="SAM" id="MobiDB-lite"/>
    </source>
</evidence>
<dbReference type="EMBL" id="ABEU02000009">
    <property type="protein sequence ID" value="PNR48273.1"/>
    <property type="molecule type" value="Genomic_DNA"/>
</dbReference>
<evidence type="ECO:0000256" key="1">
    <source>
        <dbReference type="ARBA" id="ARBA00006817"/>
    </source>
</evidence>
<dbReference type="Gene3D" id="3.15.10.20">
    <property type="entry name" value="Activator of Hsp90 ATPase Aha1, N-terminal domain"/>
    <property type="match status" value="1"/>
</dbReference>
<dbReference type="RefSeq" id="XP_024384782.1">
    <property type="nucleotide sequence ID" value="XM_024529014.2"/>
</dbReference>
<dbReference type="Gramene" id="Pp3c9_15400V3.3">
    <property type="protein sequence ID" value="Pp3c9_15400V3.3"/>
    <property type="gene ID" value="Pp3c9_15400"/>
</dbReference>
<proteinExistence type="inferred from homology"/>
<dbReference type="Gramene" id="Pp3c9_15400V3.2">
    <property type="protein sequence ID" value="Pp3c9_15400V3.2"/>
    <property type="gene ID" value="Pp3c9_15400"/>
</dbReference>
<reference evidence="5" key="3">
    <citation type="submission" date="2020-12" db="UniProtKB">
        <authorList>
            <consortium name="EnsemblPlants"/>
        </authorList>
    </citation>
    <scope>IDENTIFICATION</scope>
</reference>
<dbReference type="GeneID" id="112286766"/>
<dbReference type="EnsemblPlants" id="Pp3c9_15400V3.1">
    <property type="protein sequence ID" value="Pp3c9_15400V3.1"/>
    <property type="gene ID" value="Pp3c9_15400"/>
</dbReference>
<dbReference type="SUPFAM" id="SSF55961">
    <property type="entry name" value="Bet v1-like"/>
    <property type="match status" value="1"/>
</dbReference>
<dbReference type="PaxDb" id="3218-PP1S78_210V6.1"/>
<gene>
    <name evidence="5" type="primary">LOC112286766</name>
    <name evidence="4" type="ORF">PHYPA_012748</name>
</gene>
<dbReference type="Proteomes" id="UP000006727">
    <property type="component" value="Chromosome 9"/>
</dbReference>
<dbReference type="SUPFAM" id="SSF103111">
    <property type="entry name" value="Activator of Hsp90 ATPase, Aha1"/>
    <property type="match status" value="1"/>
</dbReference>
<dbReference type="PANTHER" id="PTHR13009:SF8">
    <property type="entry name" value="AHA1 DOMAIN-CONTAINING PROTEIN"/>
    <property type="match status" value="1"/>
</dbReference>
<feature type="compositionally biased region" description="Basic and acidic residues" evidence="2">
    <location>
        <begin position="172"/>
        <end position="189"/>
    </location>
</feature>
<dbReference type="InterPro" id="IPR023393">
    <property type="entry name" value="START-like_dom_sf"/>
</dbReference>
<dbReference type="Gene3D" id="3.30.530.20">
    <property type="match status" value="1"/>
</dbReference>
<dbReference type="eggNOG" id="KOG2936">
    <property type="taxonomic scope" value="Eukaryota"/>
</dbReference>
<dbReference type="Gramene" id="Pp3c9_15400V3.1">
    <property type="protein sequence ID" value="Pp3c9_15400V3.1"/>
    <property type="gene ID" value="Pp3c9_15400"/>
</dbReference>
<dbReference type="RefSeq" id="XP_024384781.1">
    <property type="nucleotide sequence ID" value="XM_024529013.2"/>
</dbReference>
<sequence>MAKFGEGDKRWIVEDRPDGTNVHNWHWNEKDCLPWSKKRLGELLENITILEGEGGLWVQTTDVESVTGDAYVNIRKGKIIPGYEIAIRAAWKGEAKDGNGNSLAKVSGIFEFPYVADENADEDPEIKVQVKDESPVGQRLREAFLAKGKPVVLKKLAQFVKEFAAGGPAKDELEAKAPAKASEKSEKPKSTAVPATKEVPTTAVRAPQPKVKEGFKTIRLTEKFQCRPHNLYEILMNDRSWKAFTSSNAQISKEVGGMFTIFDGAVTGVNVKLEENKLIVQKWRFNSWADGHYSNVILSFEEPEVGLTVVKLTQTNVPDEDRYGNATVVENTERGWKDLIFHKIRAVFGYGL</sequence>
<dbReference type="GO" id="GO:0001671">
    <property type="term" value="F:ATPase activator activity"/>
    <property type="evidence" value="ECO:0000318"/>
    <property type="project" value="GO_Central"/>
</dbReference>
<protein>
    <recommendedName>
        <fullName evidence="3">Activator of Hsp90 ATPase AHSA1-like N-terminal domain-containing protein</fullName>
    </recommendedName>
</protein>
<dbReference type="EnsemblPlants" id="Pp3c9_15400V3.2">
    <property type="protein sequence ID" value="Pp3c9_15400V3.2"/>
    <property type="gene ID" value="Pp3c9_15400"/>
</dbReference>
<dbReference type="HOGENOM" id="CLU_049046_2_0_1"/>
<accession>A9SH81</accession>
<feature type="region of interest" description="Disordered" evidence="2">
    <location>
        <begin position="172"/>
        <end position="200"/>
    </location>
</feature>
<dbReference type="GO" id="GO:0006457">
    <property type="term" value="P:protein folding"/>
    <property type="evidence" value="ECO:0000318"/>
    <property type="project" value="GO_Central"/>
</dbReference>